<organism evidence="4 5">
    <name type="scientific">Littorina saxatilis</name>
    <dbReference type="NCBI Taxonomy" id="31220"/>
    <lineage>
        <taxon>Eukaryota</taxon>
        <taxon>Metazoa</taxon>
        <taxon>Spiralia</taxon>
        <taxon>Lophotrochozoa</taxon>
        <taxon>Mollusca</taxon>
        <taxon>Gastropoda</taxon>
        <taxon>Caenogastropoda</taxon>
        <taxon>Littorinimorpha</taxon>
        <taxon>Littorinoidea</taxon>
        <taxon>Littorinidae</taxon>
        <taxon>Littorina</taxon>
    </lineage>
</organism>
<dbReference type="PANTHER" id="PTHR13395:SF6">
    <property type="entry name" value="SISTER CHROMATID COHESION PROTEIN DCC1"/>
    <property type="match status" value="1"/>
</dbReference>
<reference evidence="4 5" key="1">
    <citation type="submission" date="2024-02" db="EMBL/GenBank/DDBJ databases">
        <title>Chromosome-scale genome assembly of the rough periwinkle Littorina saxatilis.</title>
        <authorList>
            <person name="De Jode A."/>
            <person name="Faria R."/>
            <person name="Formenti G."/>
            <person name="Sims Y."/>
            <person name="Smith T.P."/>
            <person name="Tracey A."/>
            <person name="Wood J.M.D."/>
            <person name="Zagrodzka Z.B."/>
            <person name="Johannesson K."/>
            <person name="Butlin R.K."/>
            <person name="Leder E.H."/>
        </authorList>
    </citation>
    <scope>NUCLEOTIDE SEQUENCE [LARGE SCALE GENOMIC DNA]</scope>
    <source>
        <strain evidence="4">Snail1</strain>
        <tissue evidence="4">Muscle</tissue>
    </source>
</reference>
<sequence length="406" mass="46525">MAGEMDTVDSSIKTSPKRSQEDVNTVLKYAKLETSDVRPCVQTIFFSENLENDTVKLLELDATVLDALQAGDRVTLRGDKDDHAVLCTKNQTFDMKDAELSNSMLLLRHLDYGPDLPDSGPQEMRKREVFSVVHEYYELRPVKPKLRVLRQMLNENQYSGRECEEDDQHTGKKYTMSDFLNVVQASEEEIVAGLKRLKALEIEGKWRVLDFDFMSTVMSNIVHLAEERDWISTGVALHECLEVLQDLFLREVIIHVLKYYSIQTSDTNEDSDVYLFDEDKVCQFYAEVCLRNSGKFNLSEFLQVWDESVPMGMKTSLTQIQGMALVDRDSNPETISFFPADNLPEDVSGRFDYLFDTRKKWTLDEISPYVSDLTTPKMDVGALLTKYSRASVQNGIKVFSSRRTIS</sequence>
<dbReference type="GO" id="GO:0031390">
    <property type="term" value="C:Ctf18 RFC-like complex"/>
    <property type="evidence" value="ECO:0007669"/>
    <property type="project" value="InterPro"/>
</dbReference>
<name>A0AAN9G904_9CAEN</name>
<dbReference type="GO" id="GO:0000785">
    <property type="term" value="C:chromatin"/>
    <property type="evidence" value="ECO:0007669"/>
    <property type="project" value="TreeGrafter"/>
</dbReference>
<protein>
    <recommendedName>
        <fullName evidence="2">Sister chromatid cohesion protein DCC1</fullName>
    </recommendedName>
</protein>
<dbReference type="InterPro" id="IPR019128">
    <property type="entry name" value="Dcc1"/>
</dbReference>
<dbReference type="GO" id="GO:0000775">
    <property type="term" value="C:chromosome, centromeric region"/>
    <property type="evidence" value="ECO:0007669"/>
    <property type="project" value="TreeGrafter"/>
</dbReference>
<comment type="caution">
    <text evidence="4">The sequence shown here is derived from an EMBL/GenBank/DDBJ whole genome shotgun (WGS) entry which is preliminary data.</text>
</comment>
<dbReference type="GO" id="GO:0034088">
    <property type="term" value="P:maintenance of mitotic sister chromatid cohesion"/>
    <property type="evidence" value="ECO:0007669"/>
    <property type="project" value="TreeGrafter"/>
</dbReference>
<dbReference type="EMBL" id="JBAMIC010000011">
    <property type="protein sequence ID" value="KAK7100068.1"/>
    <property type="molecule type" value="Genomic_DNA"/>
</dbReference>
<keyword evidence="5" id="KW-1185">Reference proteome</keyword>
<accession>A0AAN9G904</accession>
<dbReference type="Pfam" id="PF09724">
    <property type="entry name" value="Dcc1"/>
    <property type="match status" value="1"/>
</dbReference>
<evidence type="ECO:0000313" key="4">
    <source>
        <dbReference type="EMBL" id="KAK7100068.1"/>
    </source>
</evidence>
<comment type="similarity">
    <text evidence="1">Belongs to the DCC1 family.</text>
</comment>
<dbReference type="GO" id="GO:0006260">
    <property type="term" value="P:DNA replication"/>
    <property type="evidence" value="ECO:0007669"/>
    <property type="project" value="UniProtKB-KW"/>
</dbReference>
<dbReference type="AlphaFoldDB" id="A0AAN9G904"/>
<gene>
    <name evidence="4" type="ORF">V1264_023070</name>
</gene>
<evidence type="ECO:0000256" key="3">
    <source>
        <dbReference type="ARBA" id="ARBA00022705"/>
    </source>
</evidence>
<evidence type="ECO:0000256" key="1">
    <source>
        <dbReference type="ARBA" id="ARBA00007017"/>
    </source>
</evidence>
<dbReference type="PANTHER" id="PTHR13395">
    <property type="entry name" value="SISTER CHROMATID COHESION PROTEIN DCC1-RELATED"/>
    <property type="match status" value="1"/>
</dbReference>
<keyword evidence="3" id="KW-0235">DNA replication</keyword>
<evidence type="ECO:0000313" key="5">
    <source>
        <dbReference type="Proteomes" id="UP001374579"/>
    </source>
</evidence>
<evidence type="ECO:0000256" key="2">
    <source>
        <dbReference type="ARBA" id="ARBA00017682"/>
    </source>
</evidence>
<dbReference type="Proteomes" id="UP001374579">
    <property type="component" value="Unassembled WGS sequence"/>
</dbReference>
<proteinExistence type="inferred from homology"/>